<name>A0AAW0GRT0_9APHY</name>
<accession>A0AAW0GRT0</accession>
<feature type="binding site" evidence="1">
    <location>
        <position position="229"/>
    </location>
    <ligand>
        <name>Ca(2+)</name>
        <dbReference type="ChEBI" id="CHEBI:29108"/>
    </ligand>
</feature>
<dbReference type="Proteomes" id="UP001385951">
    <property type="component" value="Unassembled WGS sequence"/>
</dbReference>
<dbReference type="GO" id="GO:0004252">
    <property type="term" value="F:serine-type endopeptidase activity"/>
    <property type="evidence" value="ECO:0007669"/>
    <property type="project" value="InterPro"/>
</dbReference>
<comment type="cofactor">
    <cofactor evidence="1">
        <name>Ca(2+)</name>
        <dbReference type="ChEBI" id="CHEBI:29108"/>
    </cofactor>
    <text evidence="1">Binds 1 Ca(2+) ion per subunit.</text>
</comment>
<dbReference type="AlphaFoldDB" id="A0AAW0GRT0"/>
<reference evidence="3 4" key="1">
    <citation type="submission" date="2022-09" db="EMBL/GenBank/DDBJ databases">
        <authorList>
            <person name="Palmer J.M."/>
        </authorList>
    </citation>
    <scope>NUCLEOTIDE SEQUENCE [LARGE SCALE GENOMIC DNA]</scope>
    <source>
        <strain evidence="3 4">DSM 7382</strain>
    </source>
</reference>
<dbReference type="InterPro" id="IPR036852">
    <property type="entry name" value="Peptidase_S8/S53_dom_sf"/>
</dbReference>
<dbReference type="GO" id="GO:0006508">
    <property type="term" value="P:proteolysis"/>
    <property type="evidence" value="ECO:0007669"/>
    <property type="project" value="InterPro"/>
</dbReference>
<evidence type="ECO:0000313" key="4">
    <source>
        <dbReference type="Proteomes" id="UP001385951"/>
    </source>
</evidence>
<proteinExistence type="predicted"/>
<dbReference type="GO" id="GO:0046872">
    <property type="term" value="F:metal ion binding"/>
    <property type="evidence" value="ECO:0007669"/>
    <property type="project" value="UniProtKB-UniRule"/>
</dbReference>
<keyword evidence="1" id="KW-0479">Metal-binding</keyword>
<dbReference type="GO" id="GO:0008240">
    <property type="term" value="F:tripeptidyl-peptidase activity"/>
    <property type="evidence" value="ECO:0007669"/>
    <property type="project" value="TreeGrafter"/>
</dbReference>
<dbReference type="PROSITE" id="PS51695">
    <property type="entry name" value="SEDOLISIN"/>
    <property type="match status" value="1"/>
</dbReference>
<dbReference type="Pfam" id="PF00082">
    <property type="entry name" value="Peptidase_S8"/>
    <property type="match status" value="1"/>
</dbReference>
<organism evidence="3 4">
    <name type="scientific">Cerrena zonata</name>
    <dbReference type="NCBI Taxonomy" id="2478898"/>
    <lineage>
        <taxon>Eukaryota</taxon>
        <taxon>Fungi</taxon>
        <taxon>Dikarya</taxon>
        <taxon>Basidiomycota</taxon>
        <taxon>Agaricomycotina</taxon>
        <taxon>Agaricomycetes</taxon>
        <taxon>Polyporales</taxon>
        <taxon>Cerrenaceae</taxon>
        <taxon>Cerrena</taxon>
    </lineage>
</organism>
<evidence type="ECO:0000259" key="2">
    <source>
        <dbReference type="PROSITE" id="PS51695"/>
    </source>
</evidence>
<dbReference type="SUPFAM" id="SSF52743">
    <property type="entry name" value="Subtilisin-like"/>
    <property type="match status" value="1"/>
</dbReference>
<comment type="caution">
    <text evidence="1">Lacks conserved residue(s) required for the propagation of feature annotation.</text>
</comment>
<dbReference type="InterPro" id="IPR050819">
    <property type="entry name" value="Tripeptidyl-peptidase_I"/>
</dbReference>
<feature type="domain" description="Peptidase S53" evidence="2">
    <location>
        <begin position="1"/>
        <end position="269"/>
    </location>
</feature>
<protein>
    <recommendedName>
        <fullName evidence="2">Peptidase S53 domain-containing protein</fullName>
    </recommendedName>
</protein>
<keyword evidence="1" id="KW-0106">Calcium</keyword>
<dbReference type="InterPro" id="IPR030400">
    <property type="entry name" value="Sedolisin_dom"/>
</dbReference>
<sequence length="291" mass="30915">MSLIWTPKQWLDFVLNQTNPPQVISTSYGDVEQTVPESYARLVCQGFAQLGARGVSLFFSSGDNGVGDGNSDPKTQSCQSNDGRNATQFLPVFPASCPYVTAVGATYHIPEVVAQFSGGGFSDTFSRPSYQDAAVSKYLSNLPNGTHAGLYNRTGRAYPDISAQGVSYTIWAGGKRGHVLGTSASAPTVASIFALLNDARLQNGLPALGFLNPLLYKISAEHPETLNDITQGSNPGCGTKGFNATVGWDPVTGLGTPNFGKWKDAVLSTQYGDIQQSCRMRCARSLLSLGP</sequence>
<evidence type="ECO:0000313" key="3">
    <source>
        <dbReference type="EMBL" id="KAK7696298.1"/>
    </source>
</evidence>
<dbReference type="EMBL" id="JASBNA010000001">
    <property type="protein sequence ID" value="KAK7696298.1"/>
    <property type="molecule type" value="Genomic_DNA"/>
</dbReference>
<dbReference type="Gene3D" id="3.40.50.200">
    <property type="entry name" value="Peptidase S8/S53 domain"/>
    <property type="match status" value="1"/>
</dbReference>
<dbReference type="PANTHER" id="PTHR14218">
    <property type="entry name" value="PROTEASE S8 TRIPEPTIDYL PEPTIDASE I CLN2"/>
    <property type="match status" value="1"/>
</dbReference>
<dbReference type="InterPro" id="IPR000209">
    <property type="entry name" value="Peptidase_S8/S53_dom"/>
</dbReference>
<keyword evidence="4" id="KW-1185">Reference proteome</keyword>
<feature type="binding site" evidence="1">
    <location>
        <position position="247"/>
    </location>
    <ligand>
        <name>Ca(2+)</name>
        <dbReference type="ChEBI" id="CHEBI:29108"/>
    </ligand>
</feature>
<feature type="binding site" evidence="1">
    <location>
        <position position="249"/>
    </location>
    <ligand>
        <name>Ca(2+)</name>
        <dbReference type="ChEBI" id="CHEBI:29108"/>
    </ligand>
</feature>
<gene>
    <name evidence="3" type="ORF">QCA50_000952</name>
</gene>
<dbReference type="CDD" id="cd04056">
    <property type="entry name" value="Peptidases_S53"/>
    <property type="match status" value="1"/>
</dbReference>
<comment type="caution">
    <text evidence="3">The sequence shown here is derived from an EMBL/GenBank/DDBJ whole genome shotgun (WGS) entry which is preliminary data.</text>
</comment>
<evidence type="ECO:0000256" key="1">
    <source>
        <dbReference type="PROSITE-ProRule" id="PRU01032"/>
    </source>
</evidence>
<feature type="binding site" evidence="1">
    <location>
        <position position="228"/>
    </location>
    <ligand>
        <name>Ca(2+)</name>
        <dbReference type="ChEBI" id="CHEBI:29108"/>
    </ligand>
</feature>
<dbReference type="PANTHER" id="PTHR14218:SF15">
    <property type="entry name" value="TRIPEPTIDYL-PEPTIDASE 1"/>
    <property type="match status" value="1"/>
</dbReference>